<dbReference type="PROSITE" id="PS00211">
    <property type="entry name" value="ABC_TRANSPORTER_1"/>
    <property type="match status" value="1"/>
</dbReference>
<evidence type="ECO:0000256" key="1">
    <source>
        <dbReference type="ARBA" id="ARBA00005417"/>
    </source>
</evidence>
<keyword evidence="8" id="KW-1185">Reference proteome</keyword>
<dbReference type="PANTHER" id="PTHR43820">
    <property type="entry name" value="HIGH-AFFINITY BRANCHED-CHAIN AMINO ACID TRANSPORT ATP-BINDING PROTEIN LIVF"/>
    <property type="match status" value="1"/>
</dbReference>
<keyword evidence="5" id="KW-0029">Amino-acid transport</keyword>
<dbReference type="EMBL" id="FOJU01000004">
    <property type="protein sequence ID" value="SFB05795.1"/>
    <property type="molecule type" value="Genomic_DNA"/>
</dbReference>
<evidence type="ECO:0000256" key="4">
    <source>
        <dbReference type="ARBA" id="ARBA00022840"/>
    </source>
</evidence>
<dbReference type="OrthoDB" id="9806149at2"/>
<gene>
    <name evidence="7" type="ORF">SAMN05421688_2631</name>
</gene>
<evidence type="ECO:0000256" key="5">
    <source>
        <dbReference type="ARBA" id="ARBA00022970"/>
    </source>
</evidence>
<dbReference type="Pfam" id="PF00005">
    <property type="entry name" value="ABC_tran"/>
    <property type="match status" value="1"/>
</dbReference>
<accession>A0A1I0XXL4</accession>
<dbReference type="SUPFAM" id="SSF52540">
    <property type="entry name" value="P-loop containing nucleoside triphosphate hydrolases"/>
    <property type="match status" value="1"/>
</dbReference>
<dbReference type="Proteomes" id="UP000198796">
    <property type="component" value="Unassembled WGS sequence"/>
</dbReference>
<keyword evidence="2" id="KW-0813">Transport</keyword>
<name>A0A1I0XXL4_9RHOB</name>
<protein>
    <submittedName>
        <fullName evidence="7">Amino acid/amide ABC transporter ATP-binding protein 2, HAAT family</fullName>
    </submittedName>
</protein>
<feature type="domain" description="ABC transporter" evidence="6">
    <location>
        <begin position="2"/>
        <end position="234"/>
    </location>
</feature>
<organism evidence="7 8">
    <name type="scientific">Poseidonocella pacifica</name>
    <dbReference type="NCBI Taxonomy" id="871651"/>
    <lineage>
        <taxon>Bacteria</taxon>
        <taxon>Pseudomonadati</taxon>
        <taxon>Pseudomonadota</taxon>
        <taxon>Alphaproteobacteria</taxon>
        <taxon>Rhodobacterales</taxon>
        <taxon>Roseobacteraceae</taxon>
        <taxon>Poseidonocella</taxon>
    </lineage>
</organism>
<dbReference type="PANTHER" id="PTHR43820:SF4">
    <property type="entry name" value="HIGH-AFFINITY BRANCHED-CHAIN AMINO ACID TRANSPORT ATP-BINDING PROTEIN LIVF"/>
    <property type="match status" value="1"/>
</dbReference>
<dbReference type="CDD" id="cd03224">
    <property type="entry name" value="ABC_TM1139_LivF_branched"/>
    <property type="match status" value="1"/>
</dbReference>
<dbReference type="InterPro" id="IPR017871">
    <property type="entry name" value="ABC_transporter-like_CS"/>
</dbReference>
<keyword evidence="4 7" id="KW-0067">ATP-binding</keyword>
<dbReference type="InterPro" id="IPR003593">
    <property type="entry name" value="AAA+_ATPase"/>
</dbReference>
<dbReference type="GO" id="GO:0005524">
    <property type="term" value="F:ATP binding"/>
    <property type="evidence" value="ECO:0007669"/>
    <property type="project" value="UniProtKB-KW"/>
</dbReference>
<dbReference type="PROSITE" id="PS50893">
    <property type="entry name" value="ABC_TRANSPORTER_2"/>
    <property type="match status" value="1"/>
</dbReference>
<reference evidence="7 8" key="1">
    <citation type="submission" date="2016-10" db="EMBL/GenBank/DDBJ databases">
        <authorList>
            <person name="de Groot N.N."/>
        </authorList>
    </citation>
    <scope>NUCLEOTIDE SEQUENCE [LARGE SCALE GENOMIC DNA]</scope>
    <source>
        <strain evidence="7 8">DSM 29316</strain>
    </source>
</reference>
<dbReference type="RefSeq" id="WP_092065628.1">
    <property type="nucleotide sequence ID" value="NZ_FOJU01000004.1"/>
</dbReference>
<comment type="similarity">
    <text evidence="1">Belongs to the ABC transporter superfamily.</text>
</comment>
<proteinExistence type="inferred from homology"/>
<evidence type="ECO:0000259" key="6">
    <source>
        <dbReference type="PROSITE" id="PS50893"/>
    </source>
</evidence>
<dbReference type="InterPro" id="IPR052156">
    <property type="entry name" value="BCAA_Transport_ATP-bd_LivF"/>
</dbReference>
<keyword evidence="3" id="KW-0547">Nucleotide-binding</keyword>
<dbReference type="InterPro" id="IPR027417">
    <property type="entry name" value="P-loop_NTPase"/>
</dbReference>
<dbReference type="GO" id="GO:0015658">
    <property type="term" value="F:branched-chain amino acid transmembrane transporter activity"/>
    <property type="evidence" value="ECO:0007669"/>
    <property type="project" value="TreeGrafter"/>
</dbReference>
<dbReference type="STRING" id="871651.SAMN05421688_2631"/>
<evidence type="ECO:0000313" key="7">
    <source>
        <dbReference type="EMBL" id="SFB05795.1"/>
    </source>
</evidence>
<dbReference type="Gene3D" id="3.40.50.300">
    <property type="entry name" value="P-loop containing nucleotide triphosphate hydrolases"/>
    <property type="match status" value="1"/>
</dbReference>
<dbReference type="GO" id="GO:0016887">
    <property type="term" value="F:ATP hydrolysis activity"/>
    <property type="evidence" value="ECO:0007669"/>
    <property type="project" value="InterPro"/>
</dbReference>
<dbReference type="GO" id="GO:0015807">
    <property type="term" value="P:L-amino acid transport"/>
    <property type="evidence" value="ECO:0007669"/>
    <property type="project" value="TreeGrafter"/>
</dbReference>
<evidence type="ECO:0000256" key="3">
    <source>
        <dbReference type="ARBA" id="ARBA00022741"/>
    </source>
</evidence>
<sequence length="236" mass="25053">MLELKNMTVRYGKHLAVDAVGFGLTKGEVVVVLGANGAGKSSMLKAIAGMIPVADGSVTLDGDLLTGVPAHQVTNRGIALVPEGRGVVGRMTVEENLRLGATPSRARASEDETIAQVFDIFPRLAERRRQFVHTMSGGEQQMVAVGRAMMSKPDFLLLDEPSLGLAPIVVGDLFKALARVRETGVGLLIVEQNVKISLRHADRGYLLEAGRITGSGTSEELMNDAAVRHAFLGGDI</sequence>
<dbReference type="InterPro" id="IPR003439">
    <property type="entry name" value="ABC_transporter-like_ATP-bd"/>
</dbReference>
<evidence type="ECO:0000256" key="2">
    <source>
        <dbReference type="ARBA" id="ARBA00022448"/>
    </source>
</evidence>
<evidence type="ECO:0000313" key="8">
    <source>
        <dbReference type="Proteomes" id="UP000198796"/>
    </source>
</evidence>
<dbReference type="AlphaFoldDB" id="A0A1I0XXL4"/>
<dbReference type="SMART" id="SM00382">
    <property type="entry name" value="AAA"/>
    <property type="match status" value="1"/>
</dbReference>